<name>A0A8J6TUJ3_9BACT</name>
<feature type="non-terminal residue" evidence="1">
    <location>
        <position position="1"/>
    </location>
</feature>
<dbReference type="EMBL" id="JACNIG010000395">
    <property type="protein sequence ID" value="MBC8434165.1"/>
    <property type="molecule type" value="Genomic_DNA"/>
</dbReference>
<evidence type="ECO:0000313" key="2">
    <source>
        <dbReference type="Proteomes" id="UP000605201"/>
    </source>
</evidence>
<dbReference type="AlphaFoldDB" id="A0A8J6TUJ3"/>
<reference evidence="1 2" key="1">
    <citation type="submission" date="2020-08" db="EMBL/GenBank/DDBJ databases">
        <title>Bridging the membrane lipid divide: bacteria of the FCB group superphylum have the potential to synthesize archaeal ether lipids.</title>
        <authorList>
            <person name="Villanueva L."/>
            <person name="Von Meijenfeldt F.A.B."/>
            <person name="Westbye A.B."/>
            <person name="Yadav S."/>
            <person name="Hopmans E.C."/>
            <person name="Dutilh B.E."/>
            <person name="Sinninghe Damste J.S."/>
        </authorList>
    </citation>
    <scope>NUCLEOTIDE SEQUENCE [LARGE SCALE GENOMIC DNA]</scope>
    <source>
        <strain evidence="1">NIOZ-UU17</strain>
    </source>
</reference>
<evidence type="ECO:0000313" key="1">
    <source>
        <dbReference type="EMBL" id="MBC8434165.1"/>
    </source>
</evidence>
<organism evidence="1 2">
    <name type="scientific">Candidatus Desulfatibia vada</name>
    <dbReference type="NCBI Taxonomy" id="2841696"/>
    <lineage>
        <taxon>Bacteria</taxon>
        <taxon>Pseudomonadati</taxon>
        <taxon>Thermodesulfobacteriota</taxon>
        <taxon>Desulfobacteria</taxon>
        <taxon>Desulfobacterales</taxon>
        <taxon>Desulfobacterales incertae sedis</taxon>
        <taxon>Candidatus Desulfatibia</taxon>
    </lineage>
</organism>
<dbReference type="Proteomes" id="UP000605201">
    <property type="component" value="Unassembled WGS sequence"/>
</dbReference>
<protein>
    <submittedName>
        <fullName evidence="1">Uncharacterized protein</fullName>
    </submittedName>
</protein>
<gene>
    <name evidence="1" type="ORF">H8D96_19835</name>
</gene>
<proteinExistence type="predicted"/>
<sequence length="108" mass="11970">IDWNKTRYIFNGHARGVFVFKGINPEDIKNLTIPAGTVPPGAKFSKEIAPAKLVAFAPFTDRTISADKSGFSPGVIPEGKNGIYLVIRTPEQEMRDNLTLNIELKEIR</sequence>
<accession>A0A8J6TUJ3</accession>
<comment type="caution">
    <text evidence="1">The sequence shown here is derived from an EMBL/GenBank/DDBJ whole genome shotgun (WGS) entry which is preliminary data.</text>
</comment>